<evidence type="ECO:0000256" key="7">
    <source>
        <dbReference type="ARBA" id="ARBA00023239"/>
    </source>
</evidence>
<dbReference type="Proteomes" id="UP000017127">
    <property type="component" value="Unassembled WGS sequence"/>
</dbReference>
<dbReference type="InterPro" id="IPR017716">
    <property type="entry name" value="S-AdoMet_deCOase_pro-enz"/>
</dbReference>
<dbReference type="GO" id="GO:0008295">
    <property type="term" value="P:spermidine biosynthetic process"/>
    <property type="evidence" value="ECO:0007669"/>
    <property type="project" value="UniProtKB-UniRule"/>
</dbReference>
<comment type="pathway">
    <text evidence="10">Amine and polyamine biosynthesis; S-adenosylmethioninamine biosynthesis; S-adenosylmethioninamine from S-adenosyl-L-methionine: step 1/1.</text>
</comment>
<evidence type="ECO:0000256" key="10">
    <source>
        <dbReference type="HAMAP-Rule" id="MF_00464"/>
    </source>
</evidence>
<evidence type="ECO:0000313" key="11">
    <source>
        <dbReference type="EMBL" id="ERT09407.1"/>
    </source>
</evidence>
<keyword evidence="8 10" id="KW-0704">Schiff base</keyword>
<evidence type="ECO:0000256" key="6">
    <source>
        <dbReference type="ARBA" id="ARBA00023145"/>
    </source>
</evidence>
<dbReference type="PANTHER" id="PTHR33866">
    <property type="entry name" value="S-ADENOSYLMETHIONINE DECARBOXYLASE PROENZYME"/>
    <property type="match status" value="1"/>
</dbReference>
<sequence length="142" mass="15766">MKKLGTHLILDAWECPTDLLNDPERIRNSILEAITAGNATLIDFCVHQFSPHGVTATATLAESHIAIHTWPEYGYFAADFFFCGQGEPRKAVEVLKTALQAKKVVLREFQRGFETETTIDGENLNPTVISQSLTSEKEICSV</sequence>
<name>U7QQ82_9CYAN</name>
<evidence type="ECO:0000256" key="9">
    <source>
        <dbReference type="ARBA" id="ARBA00023317"/>
    </source>
</evidence>
<keyword evidence="3 10" id="KW-0068">Autocatalytic cleavage</keyword>
<keyword evidence="4 10" id="KW-0745">Spermidine biosynthesis</keyword>
<dbReference type="SUPFAM" id="SSF56276">
    <property type="entry name" value="S-adenosylmethionine decarboxylase"/>
    <property type="match status" value="1"/>
</dbReference>
<evidence type="ECO:0000256" key="8">
    <source>
        <dbReference type="ARBA" id="ARBA00023270"/>
    </source>
</evidence>
<keyword evidence="12" id="KW-1185">Reference proteome</keyword>
<feature type="site" description="Cleavage (non-hydrolytic); by autolysis" evidence="10">
    <location>
        <begin position="62"/>
        <end position="63"/>
    </location>
</feature>
<feature type="active site" description="Proton donor; for catalytic activity" evidence="10">
    <location>
        <position position="83"/>
    </location>
</feature>
<keyword evidence="5 10" id="KW-0620">Polyamine biosynthesis</keyword>
<feature type="active site" description="Schiff-base intermediate with substrate; via pyruvic acid" evidence="10">
    <location>
        <position position="63"/>
    </location>
</feature>
<accession>U7QQ82</accession>
<feature type="chain" id="PRO_5023376465" description="S-adenosylmethionine decarboxylase alpha chain" evidence="10">
    <location>
        <begin position="63"/>
        <end position="142"/>
    </location>
</feature>
<dbReference type="PANTHER" id="PTHR33866:SF2">
    <property type="entry name" value="S-ADENOSYLMETHIONINE DECARBOXYLASE PROENZYME"/>
    <property type="match status" value="1"/>
</dbReference>
<dbReference type="InterPro" id="IPR042286">
    <property type="entry name" value="AdoMetDC_C"/>
</dbReference>
<comment type="similarity">
    <text evidence="10">Belongs to the prokaryotic AdoMetDC family. Type 1 subfamily.</text>
</comment>
<dbReference type="Pfam" id="PF02675">
    <property type="entry name" value="AdoMet_dc"/>
    <property type="match status" value="1"/>
</dbReference>
<gene>
    <name evidence="10" type="primary">speH</name>
    <name evidence="11" type="ORF">M595_0464</name>
</gene>
<dbReference type="AlphaFoldDB" id="U7QQ82"/>
<dbReference type="GO" id="GO:0004014">
    <property type="term" value="F:adenosylmethionine decarboxylase activity"/>
    <property type="evidence" value="ECO:0007669"/>
    <property type="project" value="UniProtKB-UniRule"/>
</dbReference>
<dbReference type="EC" id="4.1.1.50" evidence="10"/>
<keyword evidence="7 10" id="KW-0456">Lyase</keyword>
<keyword evidence="2 10" id="KW-0210">Decarboxylase</keyword>
<dbReference type="Gene3D" id="3.30.160.750">
    <property type="match status" value="1"/>
</dbReference>
<keyword evidence="9 10" id="KW-0670">Pyruvate</keyword>
<proteinExistence type="inferred from homology"/>
<dbReference type="HAMAP" id="MF_00464">
    <property type="entry name" value="AdoMetDC_1"/>
    <property type="match status" value="1"/>
</dbReference>
<feature type="chain" id="PRO_5023376464" description="S-adenosylmethionine decarboxylase beta chain" evidence="10">
    <location>
        <begin position="1"/>
        <end position="62"/>
    </location>
</feature>
<dbReference type="InterPro" id="IPR003826">
    <property type="entry name" value="AdoMetDC_fam_prok"/>
</dbReference>
<dbReference type="RefSeq" id="WP_023064289.1">
    <property type="nucleotide sequence ID" value="NZ_AUZM01000003.1"/>
</dbReference>
<keyword evidence="1 10" id="KW-0949">S-adenosyl-L-methionine</keyword>
<comment type="function">
    <text evidence="10">Catalyzes the decarboxylation of S-adenosylmethionine to S-adenosylmethioninamine (dcAdoMet), the propylamine donor required for the synthesis of the polyamines spermine and spermidine from the diamine putrescine.</text>
</comment>
<reference evidence="11 12" key="1">
    <citation type="journal article" date="2013" name="Front. Microbiol.">
        <title>Comparative genomic analyses of the cyanobacterium, Lyngbya aestuarii BL J, a powerful hydrogen producer.</title>
        <authorList>
            <person name="Kothari A."/>
            <person name="Vaughn M."/>
            <person name="Garcia-Pichel F."/>
        </authorList>
    </citation>
    <scope>NUCLEOTIDE SEQUENCE [LARGE SCALE GENOMIC DNA]</scope>
    <source>
        <strain evidence="11 12">BL J</strain>
    </source>
</reference>
<comment type="catalytic activity">
    <reaction evidence="10">
        <text>S-adenosyl-L-methionine + H(+) = S-adenosyl 3-(methylsulfanyl)propylamine + CO2</text>
        <dbReference type="Rhea" id="RHEA:15981"/>
        <dbReference type="ChEBI" id="CHEBI:15378"/>
        <dbReference type="ChEBI" id="CHEBI:16526"/>
        <dbReference type="ChEBI" id="CHEBI:57443"/>
        <dbReference type="ChEBI" id="CHEBI:59789"/>
        <dbReference type="EC" id="4.1.1.50"/>
    </reaction>
</comment>
<evidence type="ECO:0000256" key="4">
    <source>
        <dbReference type="ARBA" id="ARBA00023066"/>
    </source>
</evidence>
<comment type="caution">
    <text evidence="11">The sequence shown here is derived from an EMBL/GenBank/DDBJ whole genome shotgun (WGS) entry which is preliminary data.</text>
</comment>
<feature type="active site" description="Proton acceptor; for processing activity" evidence="10">
    <location>
        <position position="68"/>
    </location>
</feature>
<dbReference type="OrthoDB" id="9793120at2"/>
<comment type="PTM">
    <text evidence="10">Is synthesized initially as an inactive proenzyme. Formation of the active enzyme involves a self-maturation process in which the active site pyruvoyl group is generated from an internal serine residue via an autocatalytic post-translational modification. Two non-identical subunits are generated from the proenzyme in this reaction, and the pyruvate is formed at the N-terminus of the alpha chain, which is derived from the carboxyl end of the proenzyme. The post-translation cleavage follows an unusual pathway, termed non-hydrolytic serinolysis, in which the side chain hydroxyl group of the serine supplies its oxygen atom to form the C-terminus of the beta chain, while the remainder of the serine residue undergoes an oxidative deamination to produce ammonia and the pyruvoyl group blocking the N-terminus of the alpha chain.</text>
</comment>
<dbReference type="Gene3D" id="3.30.360.110">
    <property type="entry name" value="S-adenosylmethionine decarboxylase domain"/>
    <property type="match status" value="1"/>
</dbReference>
<organism evidence="11 12">
    <name type="scientific">Lyngbya aestuarii BL J</name>
    <dbReference type="NCBI Taxonomy" id="1348334"/>
    <lineage>
        <taxon>Bacteria</taxon>
        <taxon>Bacillati</taxon>
        <taxon>Cyanobacteriota</taxon>
        <taxon>Cyanophyceae</taxon>
        <taxon>Oscillatoriophycideae</taxon>
        <taxon>Oscillatoriales</taxon>
        <taxon>Microcoleaceae</taxon>
        <taxon>Lyngbya</taxon>
    </lineage>
</organism>
<dbReference type="InterPro" id="IPR042284">
    <property type="entry name" value="AdoMetDC_N"/>
</dbReference>
<keyword evidence="6 10" id="KW-0865">Zymogen</keyword>
<dbReference type="NCBIfam" id="TIGR03330">
    <property type="entry name" value="SAM_DCase_Bsu"/>
    <property type="match status" value="1"/>
</dbReference>
<comment type="subunit">
    <text evidence="10">Heterotetramer of two alpha and two beta chains arranged as a dimer of alpha/beta heterodimers.</text>
</comment>
<evidence type="ECO:0000313" key="12">
    <source>
        <dbReference type="Proteomes" id="UP000017127"/>
    </source>
</evidence>
<dbReference type="InterPro" id="IPR016067">
    <property type="entry name" value="S-AdoMet_deCO2ase_core"/>
</dbReference>
<evidence type="ECO:0000256" key="5">
    <source>
        <dbReference type="ARBA" id="ARBA00023115"/>
    </source>
</evidence>
<comment type="cofactor">
    <cofactor evidence="10">
        <name>pyruvate</name>
        <dbReference type="ChEBI" id="CHEBI:15361"/>
    </cofactor>
    <text evidence="10">Binds 1 pyruvoyl group covalently per subunit.</text>
</comment>
<evidence type="ECO:0000256" key="2">
    <source>
        <dbReference type="ARBA" id="ARBA00022793"/>
    </source>
</evidence>
<evidence type="ECO:0000256" key="3">
    <source>
        <dbReference type="ARBA" id="ARBA00022813"/>
    </source>
</evidence>
<evidence type="ECO:0000256" key="1">
    <source>
        <dbReference type="ARBA" id="ARBA00022691"/>
    </source>
</evidence>
<dbReference type="EMBL" id="AUZM01000003">
    <property type="protein sequence ID" value="ERT09407.1"/>
    <property type="molecule type" value="Genomic_DNA"/>
</dbReference>
<protein>
    <recommendedName>
        <fullName evidence="10">S-adenosylmethionine decarboxylase proenzyme</fullName>
        <shortName evidence="10">AdoMetDC</shortName>
        <shortName evidence="10">SAMDC</shortName>
        <ecNumber evidence="10">4.1.1.50</ecNumber>
    </recommendedName>
    <component>
        <recommendedName>
            <fullName evidence="10">S-adenosylmethionine decarboxylase beta chain</fullName>
        </recommendedName>
    </component>
    <component>
        <recommendedName>
            <fullName evidence="10">S-adenosylmethionine decarboxylase alpha chain</fullName>
        </recommendedName>
    </component>
</protein>
<dbReference type="PATRIC" id="fig|1348334.3.peg.459"/>
<feature type="modified residue" description="Pyruvic acid (Ser); by autocatalysis" evidence="10">
    <location>
        <position position="63"/>
    </location>
</feature>
<dbReference type="UniPathway" id="UPA00331">
    <property type="reaction ID" value="UER00451"/>
</dbReference>
<dbReference type="GO" id="GO:0005829">
    <property type="term" value="C:cytosol"/>
    <property type="evidence" value="ECO:0007669"/>
    <property type="project" value="TreeGrafter"/>
</dbReference>